<accession>G0JLJ9</accession>
<dbReference type="EMBL" id="CP002985">
    <property type="protein sequence ID" value="AEM48048.1"/>
    <property type="molecule type" value="Genomic_DNA"/>
</dbReference>
<dbReference type="AlphaFoldDB" id="G0JLJ9"/>
<dbReference type="eggNOG" id="ENOG5032X9E">
    <property type="taxonomic scope" value="Bacteria"/>
</dbReference>
<gene>
    <name evidence="1" type="ORF">Acife_1925</name>
</gene>
<evidence type="ECO:0000313" key="2">
    <source>
        <dbReference type="Proteomes" id="UP000009220"/>
    </source>
</evidence>
<dbReference type="Proteomes" id="UP000009220">
    <property type="component" value="Chromosome"/>
</dbReference>
<protein>
    <submittedName>
        <fullName evidence="1">Uncharacterized protein</fullName>
    </submittedName>
</protein>
<evidence type="ECO:0000313" key="1">
    <source>
        <dbReference type="EMBL" id="AEM48048.1"/>
    </source>
</evidence>
<dbReference type="RefSeq" id="WP_014029301.1">
    <property type="nucleotide sequence ID" value="NC_015942.1"/>
</dbReference>
<name>G0JLJ9_9PROT</name>
<dbReference type="HOGENOM" id="CLU_119572_0_0_6"/>
<proteinExistence type="predicted"/>
<reference evidence="1 2" key="1">
    <citation type="journal article" date="2011" name="J. Bacteriol.">
        <title>Draft genome of the psychrotolerant acidophile Acidithiobacillus ferrivorans SS3.</title>
        <authorList>
            <person name="Liljeqvist M."/>
            <person name="Valdes J."/>
            <person name="Holmes D.S."/>
            <person name="Dopson M."/>
        </authorList>
    </citation>
    <scope>NUCLEOTIDE SEQUENCE [LARGE SCALE GENOMIC DNA]</scope>
    <source>
        <strain evidence="1 2">SS3</strain>
    </source>
</reference>
<organism evidence="1 2">
    <name type="scientific">Acidithiobacillus ferrivorans SS3</name>
    <dbReference type="NCBI Taxonomy" id="743299"/>
    <lineage>
        <taxon>Bacteria</taxon>
        <taxon>Pseudomonadati</taxon>
        <taxon>Pseudomonadota</taxon>
        <taxon>Acidithiobacillia</taxon>
        <taxon>Acidithiobacillales</taxon>
        <taxon>Acidithiobacillaceae</taxon>
        <taxon>Acidithiobacillus</taxon>
    </lineage>
</organism>
<dbReference type="KEGG" id="afi:Acife_1925"/>
<sequence length="168" mass="19332">MGGNVYELDHLHPLLWEVTIPAKATNSERVLKIVVSYSMHCFTRKPSAGEIVAADARYSDNRETRVFDSGRWALSKRLPSIIADLEKRRCLHSGREEFITVDMVEDGRKFEYAVFFTVTKANKTEGADLNLFINSAHERIDALKYKKPIKFFTILLNRFLGRPIRETP</sequence>